<proteinExistence type="predicted"/>
<sequence length="199" mass="23272">MLVAMRTEILPKPIKRVMKRWQGRWFSVANTSRDPHQCAPQVQAAIPDHSPSCIVRTAYHLKFQWILLRLPKCEHNDSTKGLIQKMKESRVRKRIAHAKRKARPELKSHEWDQLHYSKTLLSSIDLFNGDNIERIDGSHLNADEFIKLYETRHIPIILTGITDSWRANTKWTLNVSAENIWINSYVCESRNISSLCYIN</sequence>
<organism evidence="1 2">
    <name type="scientific">Ascaris lumbricoides</name>
    <name type="common">Giant roundworm</name>
    <dbReference type="NCBI Taxonomy" id="6252"/>
    <lineage>
        <taxon>Eukaryota</taxon>
        <taxon>Metazoa</taxon>
        <taxon>Ecdysozoa</taxon>
        <taxon>Nematoda</taxon>
        <taxon>Chromadorea</taxon>
        <taxon>Rhabditida</taxon>
        <taxon>Spirurina</taxon>
        <taxon>Ascaridomorpha</taxon>
        <taxon>Ascaridoidea</taxon>
        <taxon>Ascarididae</taxon>
        <taxon>Ascaris</taxon>
    </lineage>
</organism>
<dbReference type="AlphaFoldDB" id="A0A0M3HL24"/>
<keyword evidence="1" id="KW-1185">Reference proteome</keyword>
<dbReference type="WBParaSite" id="ALUE_0000221901-mRNA-1">
    <property type="protein sequence ID" value="ALUE_0000221901-mRNA-1"/>
    <property type="gene ID" value="ALUE_0000221901"/>
</dbReference>
<protein>
    <submittedName>
        <fullName evidence="2">Cupin_8 domain-containing protein</fullName>
    </submittedName>
</protein>
<dbReference type="Gene3D" id="2.60.120.650">
    <property type="entry name" value="Cupin"/>
    <property type="match status" value="1"/>
</dbReference>
<dbReference type="Proteomes" id="UP000036681">
    <property type="component" value="Unplaced"/>
</dbReference>
<reference evidence="2" key="1">
    <citation type="submission" date="2017-02" db="UniProtKB">
        <authorList>
            <consortium name="WormBaseParasite"/>
        </authorList>
    </citation>
    <scope>IDENTIFICATION</scope>
</reference>
<name>A0A0M3HL24_ASCLU</name>
<evidence type="ECO:0000313" key="2">
    <source>
        <dbReference type="WBParaSite" id="ALUE_0000221901-mRNA-1"/>
    </source>
</evidence>
<accession>A0A0M3HL24</accession>
<evidence type="ECO:0000313" key="1">
    <source>
        <dbReference type="Proteomes" id="UP000036681"/>
    </source>
</evidence>